<reference evidence="1 2" key="1">
    <citation type="submission" date="2020-08" db="EMBL/GenBank/DDBJ databases">
        <title>Sequencing the genomes of 1000 actinobacteria strains.</title>
        <authorList>
            <person name="Klenk H.-P."/>
        </authorList>
    </citation>
    <scope>NUCLEOTIDE SEQUENCE [LARGE SCALE GENOMIC DNA]</scope>
    <source>
        <strain evidence="1 2">DSM 23040</strain>
    </source>
</reference>
<dbReference type="Proteomes" id="UP000568050">
    <property type="component" value="Unassembled WGS sequence"/>
</dbReference>
<comment type="caution">
    <text evidence="1">The sequence shown here is derived from an EMBL/GenBank/DDBJ whole genome shotgun (WGS) entry which is preliminary data.</text>
</comment>
<proteinExistence type="predicted"/>
<keyword evidence="2" id="KW-1185">Reference proteome</keyword>
<dbReference type="Gene3D" id="3.10.20.30">
    <property type="match status" value="1"/>
</dbReference>
<dbReference type="CDD" id="cd17040">
    <property type="entry name" value="Ubl_MoaD_like"/>
    <property type="match status" value="1"/>
</dbReference>
<dbReference type="Pfam" id="PF02597">
    <property type="entry name" value="ThiS"/>
    <property type="match status" value="1"/>
</dbReference>
<dbReference type="RefSeq" id="WP_221187236.1">
    <property type="nucleotide sequence ID" value="NZ_CBCSFZ010000001.1"/>
</dbReference>
<dbReference type="EMBL" id="JACHWP010000002">
    <property type="protein sequence ID" value="MBB3023088.1"/>
    <property type="molecule type" value="Genomic_DNA"/>
</dbReference>
<name>A0A839QTX0_9MICO</name>
<evidence type="ECO:0000313" key="2">
    <source>
        <dbReference type="Proteomes" id="UP000568050"/>
    </source>
</evidence>
<sequence>MSENPSVDVRFFAGAAHAFGTQQRTVQADTFGALLAALRSDASEDARTVLSRSSFLLNSAACSDESAALSAGDRVDVLPPFAGG</sequence>
<organism evidence="1 2">
    <name type="scientific">Helcobacillus massiliensis</name>
    <dbReference type="NCBI Taxonomy" id="521392"/>
    <lineage>
        <taxon>Bacteria</taxon>
        <taxon>Bacillati</taxon>
        <taxon>Actinomycetota</taxon>
        <taxon>Actinomycetes</taxon>
        <taxon>Micrococcales</taxon>
        <taxon>Dermabacteraceae</taxon>
        <taxon>Helcobacillus</taxon>
    </lineage>
</organism>
<dbReference type="AlphaFoldDB" id="A0A839QTX0"/>
<gene>
    <name evidence="1" type="ORF">FHX50_001371</name>
</gene>
<protein>
    <submittedName>
        <fullName evidence="1">Molybdopterin converting factor small subunit</fullName>
    </submittedName>
</protein>
<dbReference type="InterPro" id="IPR003749">
    <property type="entry name" value="ThiS/MoaD-like"/>
</dbReference>
<evidence type="ECO:0000313" key="1">
    <source>
        <dbReference type="EMBL" id="MBB3023088.1"/>
    </source>
</evidence>
<dbReference type="SUPFAM" id="SSF54285">
    <property type="entry name" value="MoaD/ThiS"/>
    <property type="match status" value="1"/>
</dbReference>
<dbReference type="InterPro" id="IPR012675">
    <property type="entry name" value="Beta-grasp_dom_sf"/>
</dbReference>
<accession>A0A839QTX0</accession>
<dbReference type="InterPro" id="IPR016155">
    <property type="entry name" value="Mopterin_synth/thiamin_S_b"/>
</dbReference>